<feature type="chain" id="PRO_5028094744" description="DUF1571 domain-containing protein" evidence="1">
    <location>
        <begin position="23"/>
        <end position="222"/>
    </location>
</feature>
<evidence type="ECO:0000256" key="1">
    <source>
        <dbReference type="SAM" id="SignalP"/>
    </source>
</evidence>
<dbReference type="EMBL" id="DSTT01000006">
    <property type="protein sequence ID" value="HFK24418.1"/>
    <property type="molecule type" value="Genomic_DNA"/>
</dbReference>
<reference evidence="2" key="1">
    <citation type="journal article" date="2020" name="mSystems">
        <title>Genome- and Community-Level Interaction Insights into Carbon Utilization and Element Cycling Functions of Hydrothermarchaeota in Hydrothermal Sediment.</title>
        <authorList>
            <person name="Zhou Z."/>
            <person name="Liu Y."/>
            <person name="Xu W."/>
            <person name="Pan J."/>
            <person name="Luo Z.H."/>
            <person name="Li M."/>
        </authorList>
    </citation>
    <scope>NUCLEOTIDE SEQUENCE [LARGE SCALE GENOMIC DNA]</scope>
    <source>
        <strain evidence="2">SpSt-464</strain>
    </source>
</reference>
<proteinExistence type="predicted"/>
<comment type="caution">
    <text evidence="2">The sequence shown here is derived from an EMBL/GenBank/DDBJ whole genome shotgun (WGS) entry which is preliminary data.</text>
</comment>
<evidence type="ECO:0000313" key="2">
    <source>
        <dbReference type="EMBL" id="HFK24418.1"/>
    </source>
</evidence>
<gene>
    <name evidence="2" type="ORF">ENS15_07225</name>
</gene>
<protein>
    <recommendedName>
        <fullName evidence="3">DUF1571 domain-containing protein</fullName>
    </recommendedName>
</protein>
<sequence length="222" mass="25821">MKKIFLLFLILSIITSSIFSQSKDEALKIMNSYKTILDTTTTYTCILHEYVKAKNKTTDNFWDYKFMKPKYIRMESIKGDRLGSKAFFDFKTQKVTGRQGGILSKIKLTLDLSNSLVKNIRGITIAQSDWLYVLNRTLDILDDNDVEVSTGEAKFKGEQSKFLHIKNIDLKKYGFDETKMFFDENNLLVGFYNFEMGDVVEDIHYQNIKINPFLTIDSLYVK</sequence>
<accession>A0A7C3N6P6</accession>
<name>A0A7C3N6P6_UNCW3</name>
<organism evidence="2">
    <name type="scientific">candidate division WOR-3 bacterium</name>
    <dbReference type="NCBI Taxonomy" id="2052148"/>
    <lineage>
        <taxon>Bacteria</taxon>
        <taxon>Bacteria division WOR-3</taxon>
    </lineage>
</organism>
<dbReference type="AlphaFoldDB" id="A0A7C3N6P6"/>
<keyword evidence="1" id="KW-0732">Signal</keyword>
<evidence type="ECO:0008006" key="3">
    <source>
        <dbReference type="Google" id="ProtNLM"/>
    </source>
</evidence>
<feature type="signal peptide" evidence="1">
    <location>
        <begin position="1"/>
        <end position="22"/>
    </location>
</feature>